<name>A0A7D5T5Q3_9EURY</name>
<proteinExistence type="predicted"/>
<sequence length="206" mass="22642">MSVTTTQRERYDCDRDGCGQTFPEGRAVEGSYCSQQCANLVTGRNLIEHIQRDHRFCHNCFRQVKEIERVEKTLIVGPVDHDAIADTLTDCIIGYEHLTEHGELGERQDGHIVTDEEAGDRAPSGGVVVSGTVCSCGTTDHRDDYLRREGITSTPAAARRLCDILALLGREGQHDKTIDATQLVEDVGDDPEAADWGRAVGFALQS</sequence>
<dbReference type="RefSeq" id="WP_179908569.1">
    <property type="nucleotide sequence ID" value="NZ_CP058910.1"/>
</dbReference>
<dbReference type="KEGG" id="hrr:HZS55_15950"/>
<protein>
    <submittedName>
        <fullName evidence="1">Uncharacterized protein</fullName>
    </submittedName>
</protein>
<gene>
    <name evidence="1" type="ORF">HZS55_15950</name>
</gene>
<evidence type="ECO:0000313" key="2">
    <source>
        <dbReference type="Proteomes" id="UP000509667"/>
    </source>
</evidence>
<keyword evidence="2" id="KW-1185">Reference proteome</keyword>
<dbReference type="OrthoDB" id="352093at2157"/>
<organism evidence="1 2">
    <name type="scientific">Halosimplex rubrum</name>
    <dbReference type="NCBI Taxonomy" id="869889"/>
    <lineage>
        <taxon>Archaea</taxon>
        <taxon>Methanobacteriati</taxon>
        <taxon>Methanobacteriota</taxon>
        <taxon>Stenosarchaea group</taxon>
        <taxon>Halobacteria</taxon>
        <taxon>Halobacteriales</taxon>
        <taxon>Haloarculaceae</taxon>
        <taxon>Halosimplex</taxon>
    </lineage>
</organism>
<reference evidence="1 2" key="1">
    <citation type="submission" date="2020-07" db="EMBL/GenBank/DDBJ databases">
        <title>Halosimplex pelagicum sp. nov. and Halosimplex rubrum sp. nov., isolated from salted brown alga Laminaria, and emended description of the genus Halosimplex.</title>
        <authorList>
            <person name="Cui H."/>
        </authorList>
    </citation>
    <scope>NUCLEOTIDE SEQUENCE [LARGE SCALE GENOMIC DNA]</scope>
    <source>
        <strain evidence="1 2">R27</strain>
    </source>
</reference>
<dbReference type="EMBL" id="CP058910">
    <property type="protein sequence ID" value="QLH78690.1"/>
    <property type="molecule type" value="Genomic_DNA"/>
</dbReference>
<dbReference type="AlphaFoldDB" id="A0A7D5T5Q3"/>
<evidence type="ECO:0000313" key="1">
    <source>
        <dbReference type="EMBL" id="QLH78690.1"/>
    </source>
</evidence>
<dbReference type="GeneID" id="56079387"/>
<dbReference type="Proteomes" id="UP000509667">
    <property type="component" value="Chromosome"/>
</dbReference>
<accession>A0A7D5T5Q3</accession>